<evidence type="ECO:0000256" key="4">
    <source>
        <dbReference type="ARBA" id="ARBA00022691"/>
    </source>
</evidence>
<dbReference type="EMBL" id="NMPR01000078">
    <property type="protein sequence ID" value="KAA8631390.1"/>
    <property type="molecule type" value="Genomic_DNA"/>
</dbReference>
<dbReference type="OMA" id="RDFISVW"/>
<evidence type="ECO:0000313" key="5">
    <source>
        <dbReference type="EMBL" id="KAA8631390.1"/>
    </source>
</evidence>
<organism evidence="5 6">
    <name type="scientific">Sordaria macrospora</name>
    <dbReference type="NCBI Taxonomy" id="5147"/>
    <lineage>
        <taxon>Eukaryota</taxon>
        <taxon>Fungi</taxon>
        <taxon>Dikarya</taxon>
        <taxon>Ascomycota</taxon>
        <taxon>Pezizomycotina</taxon>
        <taxon>Sordariomycetes</taxon>
        <taxon>Sordariomycetidae</taxon>
        <taxon>Sordariales</taxon>
        <taxon>Sordariaceae</taxon>
        <taxon>Sordaria</taxon>
    </lineage>
</organism>
<keyword evidence="1" id="KW-0597">Phosphoprotein</keyword>
<evidence type="ECO:0000256" key="3">
    <source>
        <dbReference type="ARBA" id="ARBA00022679"/>
    </source>
</evidence>
<keyword evidence="3" id="KW-0808">Transferase</keyword>
<dbReference type="InterPro" id="IPR029063">
    <property type="entry name" value="SAM-dependent_MTases_sf"/>
</dbReference>
<dbReference type="SUPFAM" id="SSF53335">
    <property type="entry name" value="S-adenosyl-L-methionine-dependent methyltransferases"/>
    <property type="match status" value="1"/>
</dbReference>
<evidence type="ECO:0000256" key="2">
    <source>
        <dbReference type="ARBA" id="ARBA00022603"/>
    </source>
</evidence>
<dbReference type="PANTHER" id="PTHR32183:SF6">
    <property type="entry name" value="CYSTEINE SULFINATE DESULFINASE_CYSTEINE DESULFURASE AND RELATED ENZYMES"/>
    <property type="match status" value="1"/>
</dbReference>
<evidence type="ECO:0000313" key="6">
    <source>
        <dbReference type="Proteomes" id="UP000433876"/>
    </source>
</evidence>
<proteinExistence type="predicted"/>
<keyword evidence="2" id="KW-0489">Methyltransferase</keyword>
<dbReference type="CDD" id="cd02440">
    <property type="entry name" value="AdoMet_MTases"/>
    <property type="match status" value="1"/>
</dbReference>
<dbReference type="PROSITE" id="PS51585">
    <property type="entry name" value="SAM_MT_TPMT"/>
    <property type="match status" value="1"/>
</dbReference>
<dbReference type="Proteomes" id="UP000433876">
    <property type="component" value="Unassembled WGS sequence"/>
</dbReference>
<dbReference type="AlphaFoldDB" id="A0A8S8ZQP5"/>
<keyword evidence="4" id="KW-0949">S-adenosyl-L-methionine</keyword>
<dbReference type="PANTHER" id="PTHR32183">
    <property type="match status" value="1"/>
</dbReference>
<protein>
    <recommendedName>
        <fullName evidence="7">Thiol methyltransferase</fullName>
    </recommendedName>
</protein>
<accession>A0A8S8ZQP5</accession>
<dbReference type="Gene3D" id="3.40.50.150">
    <property type="entry name" value="Vaccinia Virus protein VP39"/>
    <property type="match status" value="1"/>
</dbReference>
<dbReference type="FunFam" id="3.40.50.150:FF:000438">
    <property type="entry name" value="Probable thiol methyltransferase 2"/>
    <property type="match status" value="1"/>
</dbReference>
<dbReference type="GO" id="GO:0032259">
    <property type="term" value="P:methylation"/>
    <property type="evidence" value="ECO:0007669"/>
    <property type="project" value="UniProtKB-KW"/>
</dbReference>
<sequence length="306" mass="34172">MASDPEPPINTPSANDHAIQGQFQRLRSLFKDLDYSSHPEHWDTLWKESFTPWDRGGPSQALNEVLSLHRELFPRAPNSSDDWDQPRPKALVPGCGRGHDVLLLSAHGYDVFGLDSSPASLEEAKKNEKRVAEEENEGKRKELYAPRKELGVTTKGRVRWVAGDFFENDWVNDSGYGKVKNGFDLIFDYEFFCALPAEARPHYAKRMSDLLNPDGGRLVCLEWPLDKDPSTGGPPWGVSGDLYLAHLGHPGQELPYDDKGRVMNGSADTTPGALKRLARIQPTCTHKAGCDDQGNVIDRVSVWSHQ</sequence>
<gene>
    <name evidence="5" type="ORF">SMACR_08373</name>
</gene>
<reference evidence="5 6" key="1">
    <citation type="submission" date="2017-07" db="EMBL/GenBank/DDBJ databases">
        <title>Genome sequence of the Sordaria macrospora wild type strain R19027.</title>
        <authorList>
            <person name="Nowrousian M."/>
            <person name="Teichert I."/>
            <person name="Kueck U."/>
        </authorList>
    </citation>
    <scope>NUCLEOTIDE SEQUENCE [LARGE SCALE GENOMIC DNA]</scope>
    <source>
        <strain evidence="5 6">R19027</strain>
        <tissue evidence="5">Mycelium</tissue>
    </source>
</reference>
<evidence type="ECO:0008006" key="7">
    <source>
        <dbReference type="Google" id="ProtNLM"/>
    </source>
</evidence>
<dbReference type="VEuPathDB" id="FungiDB:SMAC_08373"/>
<dbReference type="GO" id="GO:0008757">
    <property type="term" value="F:S-adenosylmethionine-dependent methyltransferase activity"/>
    <property type="evidence" value="ECO:0007669"/>
    <property type="project" value="InterPro"/>
</dbReference>
<evidence type="ECO:0000256" key="1">
    <source>
        <dbReference type="ARBA" id="ARBA00022553"/>
    </source>
</evidence>
<dbReference type="Pfam" id="PF05724">
    <property type="entry name" value="TPMT"/>
    <property type="match status" value="1"/>
</dbReference>
<comment type="caution">
    <text evidence="5">The sequence shown here is derived from an EMBL/GenBank/DDBJ whole genome shotgun (WGS) entry which is preliminary data.</text>
</comment>
<name>A0A8S8ZQP5_SORMA</name>
<dbReference type="InterPro" id="IPR008854">
    <property type="entry name" value="TPMT"/>
</dbReference>